<evidence type="ECO:0000256" key="4">
    <source>
        <dbReference type="ARBA" id="ARBA00022989"/>
    </source>
</evidence>
<feature type="transmembrane region" description="Helical" evidence="7">
    <location>
        <begin position="21"/>
        <end position="42"/>
    </location>
</feature>
<keyword evidence="2" id="KW-1003">Cell membrane</keyword>
<dbReference type="InterPro" id="IPR003838">
    <property type="entry name" value="ABC3_permease_C"/>
</dbReference>
<proteinExistence type="inferred from homology"/>
<dbReference type="STRING" id="1797988.A3I35_04000"/>
<dbReference type="InterPro" id="IPR050250">
    <property type="entry name" value="Macrolide_Exporter_MacB"/>
</dbReference>
<evidence type="ECO:0000313" key="11">
    <source>
        <dbReference type="Proteomes" id="UP000177878"/>
    </source>
</evidence>
<accession>A0A1F5RX11</accession>
<feature type="domain" description="ABC3 transporter permease C-terminal" evidence="8">
    <location>
        <begin position="288"/>
        <end position="401"/>
    </location>
</feature>
<evidence type="ECO:0000256" key="2">
    <source>
        <dbReference type="ARBA" id="ARBA00022475"/>
    </source>
</evidence>
<dbReference type="PANTHER" id="PTHR30572:SF4">
    <property type="entry name" value="ABC TRANSPORTER PERMEASE YTRF"/>
    <property type="match status" value="1"/>
</dbReference>
<organism evidence="10 11">
    <name type="scientific">Candidatus Falkowbacteria bacterium RIFCSPLOWO2_02_FULL_45_15</name>
    <dbReference type="NCBI Taxonomy" id="1797988"/>
    <lineage>
        <taxon>Bacteria</taxon>
        <taxon>Candidatus Falkowiibacteriota</taxon>
    </lineage>
</organism>
<dbReference type="PANTHER" id="PTHR30572">
    <property type="entry name" value="MEMBRANE COMPONENT OF TRANSPORTER-RELATED"/>
    <property type="match status" value="1"/>
</dbReference>
<dbReference type="EMBL" id="MFFV01000053">
    <property type="protein sequence ID" value="OGF18581.1"/>
    <property type="molecule type" value="Genomic_DNA"/>
</dbReference>
<evidence type="ECO:0000256" key="5">
    <source>
        <dbReference type="ARBA" id="ARBA00023136"/>
    </source>
</evidence>
<gene>
    <name evidence="10" type="ORF">A3I35_04000</name>
</gene>
<dbReference type="InterPro" id="IPR025857">
    <property type="entry name" value="MacB_PCD"/>
</dbReference>
<evidence type="ECO:0000259" key="9">
    <source>
        <dbReference type="Pfam" id="PF12704"/>
    </source>
</evidence>
<evidence type="ECO:0008006" key="12">
    <source>
        <dbReference type="Google" id="ProtNLM"/>
    </source>
</evidence>
<feature type="domain" description="MacB-like periplasmic core" evidence="9">
    <location>
        <begin position="21"/>
        <end position="247"/>
    </location>
</feature>
<feature type="transmembrane region" description="Helical" evidence="7">
    <location>
        <begin position="373"/>
        <end position="391"/>
    </location>
</feature>
<dbReference type="Proteomes" id="UP000177878">
    <property type="component" value="Unassembled WGS sequence"/>
</dbReference>
<dbReference type="GO" id="GO:0005886">
    <property type="term" value="C:plasma membrane"/>
    <property type="evidence" value="ECO:0007669"/>
    <property type="project" value="UniProtKB-SubCell"/>
</dbReference>
<dbReference type="AlphaFoldDB" id="A0A1F5RX11"/>
<keyword evidence="5 7" id="KW-0472">Membrane</keyword>
<reference evidence="10 11" key="1">
    <citation type="journal article" date="2016" name="Nat. Commun.">
        <title>Thousands of microbial genomes shed light on interconnected biogeochemical processes in an aquifer system.</title>
        <authorList>
            <person name="Anantharaman K."/>
            <person name="Brown C.T."/>
            <person name="Hug L.A."/>
            <person name="Sharon I."/>
            <person name="Castelle C.J."/>
            <person name="Probst A.J."/>
            <person name="Thomas B.C."/>
            <person name="Singh A."/>
            <person name="Wilkins M.J."/>
            <person name="Karaoz U."/>
            <person name="Brodie E.L."/>
            <person name="Williams K.H."/>
            <person name="Hubbard S.S."/>
            <person name="Banfield J.F."/>
        </authorList>
    </citation>
    <scope>NUCLEOTIDE SEQUENCE [LARGE SCALE GENOMIC DNA]</scope>
</reference>
<evidence type="ECO:0000256" key="3">
    <source>
        <dbReference type="ARBA" id="ARBA00022692"/>
    </source>
</evidence>
<keyword evidence="4 7" id="KW-1133">Transmembrane helix</keyword>
<keyword evidence="3 7" id="KW-0812">Transmembrane</keyword>
<evidence type="ECO:0000256" key="7">
    <source>
        <dbReference type="SAM" id="Phobius"/>
    </source>
</evidence>
<protein>
    <recommendedName>
        <fullName evidence="12">Multidrug ABC transporter substrate-binding protein</fullName>
    </recommendedName>
</protein>
<name>A0A1F5RX11_9BACT</name>
<dbReference type="Pfam" id="PF12704">
    <property type="entry name" value="MacB_PCD"/>
    <property type="match status" value="1"/>
</dbReference>
<evidence type="ECO:0000313" key="10">
    <source>
        <dbReference type="EMBL" id="OGF18581.1"/>
    </source>
</evidence>
<evidence type="ECO:0000259" key="8">
    <source>
        <dbReference type="Pfam" id="PF02687"/>
    </source>
</evidence>
<evidence type="ECO:0000256" key="6">
    <source>
        <dbReference type="ARBA" id="ARBA00038076"/>
    </source>
</evidence>
<feature type="transmembrane region" description="Helical" evidence="7">
    <location>
        <begin position="284"/>
        <end position="310"/>
    </location>
</feature>
<feature type="transmembrane region" description="Helical" evidence="7">
    <location>
        <begin position="331"/>
        <end position="353"/>
    </location>
</feature>
<comment type="similarity">
    <text evidence="6">Belongs to the ABC-4 integral membrane protein family.</text>
</comment>
<comment type="subcellular location">
    <subcellularLocation>
        <location evidence="1">Cell membrane</location>
        <topology evidence="1">Multi-pass membrane protein</topology>
    </subcellularLocation>
</comment>
<evidence type="ECO:0000256" key="1">
    <source>
        <dbReference type="ARBA" id="ARBA00004651"/>
    </source>
</evidence>
<sequence>MILSDLFHETYAALSANKVRSGLTILGIVIGIGSVVAMISIGQGAAGSIQASIQSIGSNLVMVQPGFQRGAGAGPVSAGRGSATTLKQEDADAIQKEITQALAVAPEISRRYQITAKGKNTNTQVIGTVASYSQVRNVQVDLGSFISEQNVRALSKVAVLGPTTRDDLFGEGTNPVGETIRVNRVDFKVIGLTQSKGGTGFTNQDDIIFVPISTAQRFLAGDAYVTTISVQAKDAGSLATIQQEITDLLLQRHNIADAQLADFQVLNQQDIVQTASAVTNTMTMLLASIAGISLIVGGIGIMNMMLTTVTERTREIGLRKAIGAKRKDISLQFLAEAVTLTFIGGLIGIILGWASSLAVTAFTGIATKVSLPAIALAFGVSAAIGIVFGYYPARRAAALNPIEALRYE</sequence>
<dbReference type="GO" id="GO:0022857">
    <property type="term" value="F:transmembrane transporter activity"/>
    <property type="evidence" value="ECO:0007669"/>
    <property type="project" value="TreeGrafter"/>
</dbReference>
<comment type="caution">
    <text evidence="10">The sequence shown here is derived from an EMBL/GenBank/DDBJ whole genome shotgun (WGS) entry which is preliminary data.</text>
</comment>
<dbReference type="Pfam" id="PF02687">
    <property type="entry name" value="FtsX"/>
    <property type="match status" value="1"/>
</dbReference>